<dbReference type="InterPro" id="IPR036390">
    <property type="entry name" value="WH_DNA-bd_sf"/>
</dbReference>
<dbReference type="GO" id="GO:0003700">
    <property type="term" value="F:DNA-binding transcription factor activity"/>
    <property type="evidence" value="ECO:0007669"/>
    <property type="project" value="InterPro"/>
</dbReference>
<organism evidence="6 7">
    <name type="scientific">Acinetobacter junii</name>
    <dbReference type="NCBI Taxonomy" id="40215"/>
    <lineage>
        <taxon>Bacteria</taxon>
        <taxon>Pseudomonadati</taxon>
        <taxon>Pseudomonadota</taxon>
        <taxon>Gammaproteobacteria</taxon>
        <taxon>Moraxellales</taxon>
        <taxon>Moraxellaceae</taxon>
        <taxon>Acinetobacter</taxon>
    </lineage>
</organism>
<dbReference type="InterPro" id="IPR036388">
    <property type="entry name" value="WH-like_DNA-bd_sf"/>
</dbReference>
<dbReference type="PRINTS" id="PR00039">
    <property type="entry name" value="HTHLYSR"/>
</dbReference>
<evidence type="ECO:0000259" key="5">
    <source>
        <dbReference type="PROSITE" id="PS50931"/>
    </source>
</evidence>
<keyword evidence="2" id="KW-0805">Transcription regulation</keyword>
<dbReference type="PROSITE" id="PS50931">
    <property type="entry name" value="HTH_LYSR"/>
    <property type="match status" value="1"/>
</dbReference>
<dbReference type="InterPro" id="IPR005119">
    <property type="entry name" value="LysR_subst-bd"/>
</dbReference>
<dbReference type="GeneID" id="45416666"/>
<evidence type="ECO:0000256" key="2">
    <source>
        <dbReference type="ARBA" id="ARBA00023015"/>
    </source>
</evidence>
<reference evidence="6 7" key="1">
    <citation type="submission" date="2018-04" db="EMBL/GenBank/DDBJ databases">
        <title>Acinetobacter junii Genome sequencing and assembly.</title>
        <authorList>
            <person name="Su J."/>
            <person name="Rensing C."/>
            <person name="Mazhar H.S."/>
        </authorList>
    </citation>
    <scope>NUCLEOTIDE SEQUENCE [LARGE SCALE GENOMIC DNA]</scope>
    <source>
        <strain evidence="6 7">SC22</strain>
    </source>
</reference>
<dbReference type="InterPro" id="IPR000847">
    <property type="entry name" value="LysR_HTH_N"/>
</dbReference>
<comment type="caution">
    <text evidence="6">The sequence shown here is derived from an EMBL/GenBank/DDBJ whole genome shotgun (WGS) entry which is preliminary data.</text>
</comment>
<evidence type="ECO:0000256" key="3">
    <source>
        <dbReference type="ARBA" id="ARBA00023125"/>
    </source>
</evidence>
<dbReference type="Pfam" id="PF03466">
    <property type="entry name" value="LysR_substrate"/>
    <property type="match status" value="1"/>
</dbReference>
<dbReference type="RefSeq" id="WP_004756399.1">
    <property type="nucleotide sequence ID" value="NZ_CP131470.1"/>
</dbReference>
<keyword evidence="3" id="KW-0238">DNA-binding</keyword>
<dbReference type="SUPFAM" id="SSF53850">
    <property type="entry name" value="Periplasmic binding protein-like II"/>
    <property type="match status" value="1"/>
</dbReference>
<dbReference type="PANTHER" id="PTHR30126:SF40">
    <property type="entry name" value="HTH-TYPE TRANSCRIPTIONAL REGULATOR GLTR"/>
    <property type="match status" value="1"/>
</dbReference>
<sequence length="291" mass="32968">MDIKGLKVFNAVIETGSFSGAAQKLHCVQPNITSHINKLESLLGVRLLVRSPKGICLTAEGVKLKKYSDQILDLVDAASDDLSSDNNTLQSCPLDIGILQTVNQRNLIDCIQHLNNKTKQPLSIKTMSLNHLKSELIAGNIDCGLINEELIHPCIYNIPLWKETAVLCYNNKLFPPLTQYSKEINLIAYPKGCYYRQIGEKILLNQNINFTTIDFDNIDNIYQAVLNGLGYAVLPHSYIERMNNDLITLQEIHDTDSSVQIWFSCQNRYLYNFKELYLLHDILIHNVSARC</sequence>
<dbReference type="SUPFAM" id="SSF46785">
    <property type="entry name" value="Winged helix' DNA-binding domain"/>
    <property type="match status" value="1"/>
</dbReference>
<proteinExistence type="inferred from homology"/>
<accession>A0A365PFX3</accession>
<dbReference type="Proteomes" id="UP000253688">
    <property type="component" value="Unassembled WGS sequence"/>
</dbReference>
<evidence type="ECO:0000256" key="4">
    <source>
        <dbReference type="ARBA" id="ARBA00023163"/>
    </source>
</evidence>
<dbReference type="AlphaFoldDB" id="A0A365PFX3"/>
<dbReference type="PANTHER" id="PTHR30126">
    <property type="entry name" value="HTH-TYPE TRANSCRIPTIONAL REGULATOR"/>
    <property type="match status" value="1"/>
</dbReference>
<evidence type="ECO:0000313" key="7">
    <source>
        <dbReference type="Proteomes" id="UP000253688"/>
    </source>
</evidence>
<name>A0A365PFX3_ACIJU</name>
<keyword evidence="4" id="KW-0804">Transcription</keyword>
<protein>
    <submittedName>
        <fullName evidence="6">LysR family transcriptional regulator</fullName>
    </submittedName>
</protein>
<feature type="domain" description="HTH lysR-type" evidence="5">
    <location>
        <begin position="1"/>
        <end position="58"/>
    </location>
</feature>
<dbReference type="GO" id="GO:0000976">
    <property type="term" value="F:transcription cis-regulatory region binding"/>
    <property type="evidence" value="ECO:0007669"/>
    <property type="project" value="TreeGrafter"/>
</dbReference>
<dbReference type="Gene3D" id="3.40.190.10">
    <property type="entry name" value="Periplasmic binding protein-like II"/>
    <property type="match status" value="2"/>
</dbReference>
<comment type="similarity">
    <text evidence="1">Belongs to the LysR transcriptional regulatory family.</text>
</comment>
<dbReference type="Gene3D" id="1.10.10.10">
    <property type="entry name" value="Winged helix-like DNA-binding domain superfamily/Winged helix DNA-binding domain"/>
    <property type="match status" value="1"/>
</dbReference>
<dbReference type="Pfam" id="PF00126">
    <property type="entry name" value="HTH_1"/>
    <property type="match status" value="1"/>
</dbReference>
<gene>
    <name evidence="6" type="ORF">DC346_14180</name>
</gene>
<evidence type="ECO:0000313" key="6">
    <source>
        <dbReference type="EMBL" id="RBA43791.1"/>
    </source>
</evidence>
<dbReference type="EMBL" id="QEWH01000094">
    <property type="protein sequence ID" value="RBA43791.1"/>
    <property type="molecule type" value="Genomic_DNA"/>
</dbReference>
<evidence type="ECO:0000256" key="1">
    <source>
        <dbReference type="ARBA" id="ARBA00009437"/>
    </source>
</evidence>